<keyword evidence="7" id="KW-0576">Peroxisome</keyword>
<dbReference type="InterPro" id="IPR024111">
    <property type="entry name" value="PEX5/PEX5L"/>
</dbReference>
<dbReference type="InterPro" id="IPR011990">
    <property type="entry name" value="TPR-like_helical_dom_sf"/>
</dbReference>
<dbReference type="AlphaFoldDB" id="A0A821DNZ7"/>
<organism evidence="9 10">
    <name type="scientific">Rotaria socialis</name>
    <dbReference type="NCBI Taxonomy" id="392032"/>
    <lineage>
        <taxon>Eukaryota</taxon>
        <taxon>Metazoa</taxon>
        <taxon>Spiralia</taxon>
        <taxon>Gnathifera</taxon>
        <taxon>Rotifera</taxon>
        <taxon>Eurotatoria</taxon>
        <taxon>Bdelloidea</taxon>
        <taxon>Philodinida</taxon>
        <taxon>Philodinidae</taxon>
        <taxon>Rotaria</taxon>
    </lineage>
</organism>
<comment type="similarity">
    <text evidence="3">Belongs to the peroxisomal targeting signal receptor family.</text>
</comment>
<dbReference type="SUPFAM" id="SSF48452">
    <property type="entry name" value="TPR-like"/>
    <property type="match status" value="1"/>
</dbReference>
<evidence type="ECO:0000256" key="7">
    <source>
        <dbReference type="ARBA" id="ARBA00023140"/>
    </source>
</evidence>
<evidence type="ECO:0000256" key="5">
    <source>
        <dbReference type="ARBA" id="ARBA00022737"/>
    </source>
</evidence>
<name>A0A821DNZ7_9BILA</name>
<keyword evidence="10" id="KW-1185">Reference proteome</keyword>
<keyword evidence="5" id="KW-0677">Repeat</keyword>
<protein>
    <submittedName>
        <fullName evidence="9">Uncharacterized protein</fullName>
    </submittedName>
</protein>
<reference evidence="9" key="1">
    <citation type="submission" date="2021-02" db="EMBL/GenBank/DDBJ databases">
        <authorList>
            <person name="Nowell W R."/>
        </authorList>
    </citation>
    <scope>NUCLEOTIDE SEQUENCE</scope>
</reference>
<comment type="caution">
    <text evidence="9">The sequence shown here is derived from an EMBL/GenBank/DDBJ whole genome shotgun (WGS) entry which is preliminary data.</text>
</comment>
<evidence type="ECO:0000256" key="2">
    <source>
        <dbReference type="ARBA" id="ARBA00004496"/>
    </source>
</evidence>
<dbReference type="PANTHER" id="PTHR10130">
    <property type="entry name" value="PEROXISOMAL TARGETING SIGNAL 1 RECEPTOR PEX5"/>
    <property type="match status" value="1"/>
</dbReference>
<evidence type="ECO:0000313" key="9">
    <source>
        <dbReference type="EMBL" id="CAF4623349.1"/>
    </source>
</evidence>
<dbReference type="Pfam" id="PF13181">
    <property type="entry name" value="TPR_8"/>
    <property type="match status" value="1"/>
</dbReference>
<dbReference type="GO" id="GO:0005052">
    <property type="term" value="F:peroxisome matrix targeting signal-1 binding"/>
    <property type="evidence" value="ECO:0007669"/>
    <property type="project" value="TreeGrafter"/>
</dbReference>
<dbReference type="EMBL" id="CAJOBP010027450">
    <property type="protein sequence ID" value="CAF4623349.1"/>
    <property type="molecule type" value="Genomic_DNA"/>
</dbReference>
<dbReference type="SMART" id="SM00028">
    <property type="entry name" value="TPR"/>
    <property type="match status" value="2"/>
</dbReference>
<proteinExistence type="inferred from homology"/>
<comment type="subcellular location">
    <subcellularLocation>
        <location evidence="2">Cytoplasm</location>
    </subcellularLocation>
    <subcellularLocation>
        <location evidence="1">Peroxisome</location>
    </subcellularLocation>
</comment>
<gene>
    <name evidence="9" type="ORF">UJA718_LOCUS32149</name>
</gene>
<dbReference type="Gene3D" id="1.25.40.10">
    <property type="entry name" value="Tetratricopeptide repeat domain"/>
    <property type="match status" value="1"/>
</dbReference>
<dbReference type="PROSITE" id="PS50005">
    <property type="entry name" value="TPR"/>
    <property type="match status" value="1"/>
</dbReference>
<evidence type="ECO:0000256" key="3">
    <source>
        <dbReference type="ARBA" id="ARBA00005348"/>
    </source>
</evidence>
<evidence type="ECO:0000256" key="4">
    <source>
        <dbReference type="ARBA" id="ARBA00022490"/>
    </source>
</evidence>
<keyword evidence="4" id="KW-0963">Cytoplasm</keyword>
<accession>A0A821DNZ7</accession>
<dbReference type="Proteomes" id="UP000663873">
    <property type="component" value="Unassembled WGS sequence"/>
</dbReference>
<evidence type="ECO:0000256" key="6">
    <source>
        <dbReference type="ARBA" id="ARBA00022803"/>
    </source>
</evidence>
<keyword evidence="6 8" id="KW-0802">TPR repeat</keyword>
<dbReference type="PANTHER" id="PTHR10130:SF0">
    <property type="entry name" value="GH08708P"/>
    <property type="match status" value="1"/>
</dbReference>
<dbReference type="GO" id="GO:0005829">
    <property type="term" value="C:cytosol"/>
    <property type="evidence" value="ECO:0007669"/>
    <property type="project" value="TreeGrafter"/>
</dbReference>
<dbReference type="InterPro" id="IPR019734">
    <property type="entry name" value="TPR_rpt"/>
</dbReference>
<dbReference type="GO" id="GO:0005778">
    <property type="term" value="C:peroxisomal membrane"/>
    <property type="evidence" value="ECO:0007669"/>
    <property type="project" value="TreeGrafter"/>
</dbReference>
<evidence type="ECO:0000313" key="10">
    <source>
        <dbReference type="Proteomes" id="UP000663873"/>
    </source>
</evidence>
<feature type="repeat" description="TPR" evidence="8">
    <location>
        <begin position="7"/>
        <end position="40"/>
    </location>
</feature>
<dbReference type="GO" id="GO:0016560">
    <property type="term" value="P:protein import into peroxisome matrix, docking"/>
    <property type="evidence" value="ECO:0007669"/>
    <property type="project" value="TreeGrafter"/>
</dbReference>
<evidence type="ECO:0000256" key="1">
    <source>
        <dbReference type="ARBA" id="ARBA00004275"/>
    </source>
</evidence>
<evidence type="ECO:0000256" key="8">
    <source>
        <dbReference type="PROSITE-ProRule" id="PRU00339"/>
    </source>
</evidence>
<sequence length="123" mass="13634">MDKFNDALLWNKLGAALANGGQSEKAVDAYYHALTLSPGFVRARYNLGISCFNLSAYKQAVEHFLTALKQQSEGIGPQGTHVQMSENIWRTLAIAIGHLQRPDLENSVAKKDLSKLLTEFQIE</sequence>